<dbReference type="EMBL" id="JARKIF010000002">
    <property type="protein sequence ID" value="KAJ7646490.1"/>
    <property type="molecule type" value="Genomic_DNA"/>
</dbReference>
<protein>
    <submittedName>
        <fullName evidence="1">Uncharacterized protein</fullName>
    </submittedName>
</protein>
<evidence type="ECO:0000313" key="2">
    <source>
        <dbReference type="Proteomes" id="UP001221142"/>
    </source>
</evidence>
<dbReference type="InterPro" id="IPR032675">
    <property type="entry name" value="LRR_dom_sf"/>
</dbReference>
<reference evidence="1" key="1">
    <citation type="submission" date="2023-03" db="EMBL/GenBank/DDBJ databases">
        <title>Massive genome expansion in bonnet fungi (Mycena s.s.) driven by repeated elements and novel gene families across ecological guilds.</title>
        <authorList>
            <consortium name="Lawrence Berkeley National Laboratory"/>
            <person name="Harder C.B."/>
            <person name="Miyauchi S."/>
            <person name="Viragh M."/>
            <person name="Kuo A."/>
            <person name="Thoen E."/>
            <person name="Andreopoulos B."/>
            <person name="Lu D."/>
            <person name="Skrede I."/>
            <person name="Drula E."/>
            <person name="Henrissat B."/>
            <person name="Morin E."/>
            <person name="Kohler A."/>
            <person name="Barry K."/>
            <person name="LaButti K."/>
            <person name="Morin E."/>
            <person name="Salamov A."/>
            <person name="Lipzen A."/>
            <person name="Mereny Z."/>
            <person name="Hegedus B."/>
            <person name="Baldrian P."/>
            <person name="Stursova M."/>
            <person name="Weitz H."/>
            <person name="Taylor A."/>
            <person name="Grigoriev I.V."/>
            <person name="Nagy L.G."/>
            <person name="Martin F."/>
            <person name="Kauserud H."/>
        </authorList>
    </citation>
    <scope>NUCLEOTIDE SEQUENCE</scope>
    <source>
        <strain evidence="1">9284</strain>
    </source>
</reference>
<sequence>MCRALHLPAVSVLWDQTSLIPLLKCLPPGIWKPPADDLEQTLETPKTRVQFRWVPQPSDWTRPFFYAGHVKSLVEDGKLPTHLTSVVYAYLSFALSDSSPLFPNLRRITWRTDDALFAFLRILFGDKDAVYRTRHAGIPAFAVFEPLAKGILAFGPTFSGTVNAAICSWGQLEVLGWSILDSASLRHLARLPSLRVLRLQSLPTQALLEEIDTGGTRPCFSALRELHARAEALEDLAGPILTEDWEALTTSLACISSNTLTHLSLTEEFTLEDSTPGGIESLVKAEHLRPLLSFAALEELTFISGVAVDLDNAFVAKMAMAWPYLRKLDISPVYQPPTYKPRVTTAGLLPLAQHCLSLTTLGLPFDASEAETADNKKPGGGIVSLSLTHLYVTAARAQEH</sequence>
<organism evidence="1 2">
    <name type="scientific">Roridomyces roridus</name>
    <dbReference type="NCBI Taxonomy" id="1738132"/>
    <lineage>
        <taxon>Eukaryota</taxon>
        <taxon>Fungi</taxon>
        <taxon>Dikarya</taxon>
        <taxon>Basidiomycota</taxon>
        <taxon>Agaricomycotina</taxon>
        <taxon>Agaricomycetes</taxon>
        <taxon>Agaricomycetidae</taxon>
        <taxon>Agaricales</taxon>
        <taxon>Marasmiineae</taxon>
        <taxon>Mycenaceae</taxon>
        <taxon>Roridomyces</taxon>
    </lineage>
</organism>
<dbReference type="AlphaFoldDB" id="A0AAD7FZM9"/>
<comment type="caution">
    <text evidence="1">The sequence shown here is derived from an EMBL/GenBank/DDBJ whole genome shotgun (WGS) entry which is preliminary data.</text>
</comment>
<keyword evidence="2" id="KW-1185">Reference proteome</keyword>
<gene>
    <name evidence="1" type="ORF">FB45DRAFT_1051179</name>
</gene>
<dbReference type="Proteomes" id="UP001221142">
    <property type="component" value="Unassembled WGS sequence"/>
</dbReference>
<evidence type="ECO:0000313" key="1">
    <source>
        <dbReference type="EMBL" id="KAJ7646490.1"/>
    </source>
</evidence>
<dbReference type="Gene3D" id="3.80.10.10">
    <property type="entry name" value="Ribonuclease Inhibitor"/>
    <property type="match status" value="1"/>
</dbReference>
<proteinExistence type="predicted"/>
<accession>A0AAD7FZM9</accession>
<name>A0AAD7FZM9_9AGAR</name>